<dbReference type="AlphaFoldDB" id="A0A166G5I6"/>
<evidence type="ECO:0000256" key="2">
    <source>
        <dbReference type="ARBA" id="ARBA00022980"/>
    </source>
</evidence>
<protein>
    <recommendedName>
        <fullName evidence="4">Ribosomal protein L15</fullName>
    </recommendedName>
</protein>
<comment type="similarity">
    <text evidence="1 4">Belongs to the eukaryotic ribosomal protein eL15 family.</text>
</comment>
<organism evidence="5">
    <name type="scientific">Daucus carota subsp. sativus</name>
    <name type="common">Carrot</name>
    <dbReference type="NCBI Taxonomy" id="79200"/>
    <lineage>
        <taxon>Eukaryota</taxon>
        <taxon>Viridiplantae</taxon>
        <taxon>Streptophyta</taxon>
        <taxon>Embryophyta</taxon>
        <taxon>Tracheophyta</taxon>
        <taxon>Spermatophyta</taxon>
        <taxon>Magnoliopsida</taxon>
        <taxon>eudicotyledons</taxon>
        <taxon>Gunneridae</taxon>
        <taxon>Pentapetalae</taxon>
        <taxon>asterids</taxon>
        <taxon>campanulids</taxon>
        <taxon>Apiales</taxon>
        <taxon>Apiaceae</taxon>
        <taxon>Apioideae</taxon>
        <taxon>Scandiceae</taxon>
        <taxon>Daucinae</taxon>
        <taxon>Daucus</taxon>
        <taxon>Daucus sect. Daucus</taxon>
    </lineage>
</organism>
<dbReference type="GO" id="GO:0002181">
    <property type="term" value="P:cytoplasmic translation"/>
    <property type="evidence" value="ECO:0007669"/>
    <property type="project" value="TreeGrafter"/>
</dbReference>
<gene>
    <name evidence="5" type="ORF">DCAR_001089</name>
</gene>
<name>A0A166G5I6_DAUCS</name>
<dbReference type="GO" id="GO:0003735">
    <property type="term" value="F:structural constituent of ribosome"/>
    <property type="evidence" value="ECO:0007669"/>
    <property type="project" value="InterPro"/>
</dbReference>
<evidence type="ECO:0000256" key="4">
    <source>
        <dbReference type="RuleBase" id="RU000663"/>
    </source>
</evidence>
<dbReference type="GO" id="GO:0003729">
    <property type="term" value="F:mRNA binding"/>
    <property type="evidence" value="ECO:0007669"/>
    <property type="project" value="UniProtKB-ARBA"/>
</dbReference>
<dbReference type="Gramene" id="KZN08559">
    <property type="protein sequence ID" value="KZN08559"/>
    <property type="gene ID" value="DCAR_001089"/>
</dbReference>
<dbReference type="PANTHER" id="PTHR11847">
    <property type="entry name" value="RIBOSOMAL PROTEIN L15"/>
    <property type="match status" value="1"/>
</dbReference>
<dbReference type="SMART" id="SM01384">
    <property type="entry name" value="Ribosomal_L15e"/>
    <property type="match status" value="1"/>
</dbReference>
<dbReference type="Pfam" id="PF00827">
    <property type="entry name" value="Ribosomal_L15e"/>
    <property type="match status" value="1"/>
</dbReference>
<sequence length="103" mass="11832">MGLCSNAEVLARFKVNLMWESFKILNLMNLVRSIITVAEECAGRKLASLKVLNSYRVNEDSTYKYFEVISVDAAHTTIRNDPRINWICNPIHKPLRLTNVMFA</sequence>
<comment type="caution">
    <text evidence="5">The sequence shown here is derived from an EMBL/GenBank/DDBJ whole genome shotgun (WGS) entry which is preliminary data.</text>
</comment>
<evidence type="ECO:0000313" key="5">
    <source>
        <dbReference type="EMBL" id="KZN08559.1"/>
    </source>
</evidence>
<keyword evidence="3 4" id="KW-0687">Ribonucleoprotein</keyword>
<dbReference type="STRING" id="79200.A0A166G5I6"/>
<dbReference type="PANTHER" id="PTHR11847:SF4">
    <property type="entry name" value="LARGE RIBOSOMAL SUBUNIT PROTEIN EL15"/>
    <property type="match status" value="1"/>
</dbReference>
<evidence type="ECO:0000256" key="3">
    <source>
        <dbReference type="ARBA" id="ARBA00023274"/>
    </source>
</evidence>
<dbReference type="InterPro" id="IPR000439">
    <property type="entry name" value="Ribosomal_eL15"/>
</dbReference>
<evidence type="ECO:0000256" key="1">
    <source>
        <dbReference type="ARBA" id="ARBA00006857"/>
    </source>
</evidence>
<accession>A0A166G5I6</accession>
<dbReference type="InterPro" id="IPR024794">
    <property type="entry name" value="Rbsml_eL15_core_dom_sf"/>
</dbReference>
<dbReference type="Gene3D" id="3.40.1120.10">
    <property type="entry name" value="Ribosomal protein l15e"/>
    <property type="match status" value="1"/>
</dbReference>
<keyword evidence="2 4" id="KW-0689">Ribosomal protein</keyword>
<dbReference type="SUPFAM" id="SSF54189">
    <property type="entry name" value="Ribosomal proteins S24e, L23 and L15e"/>
    <property type="match status" value="1"/>
</dbReference>
<dbReference type="GO" id="GO:0022625">
    <property type="term" value="C:cytosolic large ribosomal subunit"/>
    <property type="evidence" value="ECO:0007669"/>
    <property type="project" value="TreeGrafter"/>
</dbReference>
<proteinExistence type="inferred from homology"/>
<dbReference type="InterPro" id="IPR012678">
    <property type="entry name" value="Ribosomal_uL23/eL15/eS24_sf"/>
</dbReference>
<dbReference type="EMBL" id="LNRQ01000001">
    <property type="protein sequence ID" value="KZN08559.1"/>
    <property type="molecule type" value="Genomic_DNA"/>
</dbReference>
<reference evidence="5" key="1">
    <citation type="journal article" date="2016" name="Nat. Genet.">
        <title>A high-quality carrot genome assembly provides new insights into carotenoid accumulation and asterid genome evolution.</title>
        <authorList>
            <person name="Iorizzo M."/>
            <person name="Ellison S."/>
            <person name="Senalik D."/>
            <person name="Zeng P."/>
            <person name="Satapoomin P."/>
            <person name="Huang J."/>
            <person name="Bowman M."/>
            <person name="Iovene M."/>
            <person name="Sanseverino W."/>
            <person name="Cavagnaro P."/>
            <person name="Yildiz M."/>
            <person name="Macko-Podgorni A."/>
            <person name="Moranska E."/>
            <person name="Grzebelus E."/>
            <person name="Grzebelus D."/>
            <person name="Ashrafi H."/>
            <person name="Zheng Z."/>
            <person name="Cheng S."/>
            <person name="Spooner D."/>
            <person name="Van Deynze A."/>
            <person name="Simon P."/>
        </authorList>
    </citation>
    <scope>NUCLEOTIDE SEQUENCE [LARGE SCALE GENOMIC DNA]</scope>
    <source>
        <tissue evidence="5">Leaf</tissue>
    </source>
</reference>